<dbReference type="InterPro" id="IPR036770">
    <property type="entry name" value="Ankyrin_rpt-contain_sf"/>
</dbReference>
<feature type="compositionally biased region" description="Polar residues" evidence="12">
    <location>
        <begin position="317"/>
        <end position="337"/>
    </location>
</feature>
<protein>
    <submittedName>
        <fullName evidence="15">E3 ubiquitin-protein ligase mind-bomb</fullName>
    </submittedName>
</protein>
<evidence type="ECO:0000256" key="10">
    <source>
        <dbReference type="PROSITE-ProRule" id="PRU00023"/>
    </source>
</evidence>
<evidence type="ECO:0000313" key="15">
    <source>
        <dbReference type="EMBL" id="KAA0192201.1"/>
    </source>
</evidence>
<feature type="region of interest" description="Disordered" evidence="12">
    <location>
        <begin position="559"/>
        <end position="589"/>
    </location>
</feature>
<keyword evidence="7 11" id="KW-0863">Zinc-finger</keyword>
<accession>A0A8E0RW72</accession>
<proteinExistence type="predicted"/>
<feature type="region of interest" description="Disordered" evidence="12">
    <location>
        <begin position="296"/>
        <end position="353"/>
    </location>
</feature>
<feature type="domain" description="ZZ-type" evidence="13">
    <location>
        <begin position="52"/>
        <end position="104"/>
    </location>
</feature>
<dbReference type="SMART" id="SM00248">
    <property type="entry name" value="ANK"/>
    <property type="match status" value="4"/>
</dbReference>
<evidence type="ECO:0000256" key="11">
    <source>
        <dbReference type="PROSITE-ProRule" id="PRU00228"/>
    </source>
</evidence>
<dbReference type="GO" id="GO:0008270">
    <property type="term" value="F:zinc ion binding"/>
    <property type="evidence" value="ECO:0007669"/>
    <property type="project" value="UniProtKB-KW"/>
</dbReference>
<dbReference type="EMBL" id="LUCM01005832">
    <property type="protein sequence ID" value="KAA0192201.1"/>
    <property type="molecule type" value="Genomic_DNA"/>
</dbReference>
<reference evidence="15" key="1">
    <citation type="submission" date="2019-05" db="EMBL/GenBank/DDBJ databases">
        <title>Annotation for the trematode Fasciolopsis buski.</title>
        <authorList>
            <person name="Choi Y.-J."/>
        </authorList>
    </citation>
    <scope>NUCLEOTIDE SEQUENCE</scope>
    <source>
        <strain evidence="15">HT</strain>
        <tissue evidence="15">Whole worm</tissue>
    </source>
</reference>
<sequence>DGGEGHLGSVRRFDTVGEAIVVWDSGIVANYRCGTLGFDLRVLDSAPTGVEHPGTICEGCHESPIYGTRWKCVVCLSTDLCSGCYHGDKHSLTHQFLRITAPFKTRVIVGRRLKQRRVEALGLFPKARVVRGIDWSWGNQDCVSPLTSGGNGSLLMGASGSALSCRALVRANGEDSSSGPILLPTQGRVTDRRDWYPGAPRSAALVAWDSGAYNVYRVGYAGMVDLKAVRPSKGGSYYVDHLPLLADLRDWNSIESNRGLEESHTNCAADEDVADLCRDACGNPLVPNWTNLQELESRRRRTTGSSLGMETLRCRRTNQSNRQPNRSEAVGDSSSHECSGVASQRAPGSNAPLQEPAASSCLNVCTLASRLQLQSVPVESCAATASRSLVGGTNRPGTRPNQVSFAQERDSEDTCVFRPSTTAPSGGLRNLGQTARTLITDLLRSNSSNTAIQPVNNPNGMAHHAQESTGQTRVHTGTRSVVASPSTFRIQNQCVRQEERTNRTSEYGTSTCSRGPRSRDVSILHHSQRREANADERSRLVTLIPRAVVGILQDSITREGGRVHADPAGPMDSDDSVPHSSSRTTEHRAPGSRMVYGVYNQLHGIVSGVAGTSSGQLNACADADLMDVERRSCQRNHCRGQIGQSNEDLIRAAEEGNVKRLKCLLQHRHVNVDSKFAGVTALHVACQMGHLACAAVLLQFGAKRRLRDDSGNEAIHAAAQGGNVEIVRLLLSARVRHRSLGIPSANGLDEGVLVESGESGSHDVGEAFSSDKDDIPNVNSRNALRQTALHLSVARHDYMVAQCLLEEFNALPSLQVRKF</sequence>
<dbReference type="Proteomes" id="UP000728185">
    <property type="component" value="Unassembled WGS sequence"/>
</dbReference>
<dbReference type="UniPathway" id="UPA00143"/>
<feature type="non-terminal residue" evidence="15">
    <location>
        <position position="819"/>
    </location>
</feature>
<evidence type="ECO:0000313" key="16">
    <source>
        <dbReference type="Proteomes" id="UP000728185"/>
    </source>
</evidence>
<evidence type="ECO:0000256" key="6">
    <source>
        <dbReference type="ARBA" id="ARBA00022737"/>
    </source>
</evidence>
<comment type="caution">
    <text evidence="15">The sequence shown here is derived from an EMBL/GenBank/DDBJ whole genome shotgun (WGS) entry which is preliminary data.</text>
</comment>
<dbReference type="InterPro" id="IPR010606">
    <property type="entry name" value="Mib_Herc2"/>
</dbReference>
<dbReference type="AlphaFoldDB" id="A0A8E0RW72"/>
<dbReference type="Pfam" id="PF06701">
    <property type="entry name" value="MIB_HERC2"/>
    <property type="match status" value="1"/>
</dbReference>
<dbReference type="InterPro" id="IPR037252">
    <property type="entry name" value="Mib_Herc2_sf"/>
</dbReference>
<dbReference type="InterPro" id="IPR000433">
    <property type="entry name" value="Znf_ZZ"/>
</dbReference>
<feature type="repeat" description="ANK" evidence="10">
    <location>
        <begin position="710"/>
        <end position="732"/>
    </location>
</feature>
<dbReference type="PROSITE" id="PS50088">
    <property type="entry name" value="ANK_REPEAT"/>
    <property type="match status" value="2"/>
</dbReference>
<evidence type="ECO:0000256" key="8">
    <source>
        <dbReference type="ARBA" id="ARBA00022786"/>
    </source>
</evidence>
<dbReference type="SUPFAM" id="SSF48403">
    <property type="entry name" value="Ankyrin repeat"/>
    <property type="match status" value="1"/>
</dbReference>
<evidence type="ECO:0000256" key="7">
    <source>
        <dbReference type="ARBA" id="ARBA00022771"/>
    </source>
</evidence>
<evidence type="ECO:0000256" key="4">
    <source>
        <dbReference type="ARBA" id="ARBA00022679"/>
    </source>
</evidence>
<evidence type="ECO:0000259" key="14">
    <source>
        <dbReference type="PROSITE" id="PS51416"/>
    </source>
</evidence>
<dbReference type="Pfam" id="PF00569">
    <property type="entry name" value="ZZ"/>
    <property type="match status" value="1"/>
</dbReference>
<keyword evidence="9" id="KW-0862">Zinc</keyword>
<dbReference type="Gene3D" id="1.25.40.20">
    <property type="entry name" value="Ankyrin repeat-containing domain"/>
    <property type="match status" value="1"/>
</dbReference>
<dbReference type="PROSITE" id="PS51416">
    <property type="entry name" value="MIB_HERC2"/>
    <property type="match status" value="2"/>
</dbReference>
<dbReference type="InterPro" id="IPR043145">
    <property type="entry name" value="Znf_ZZ_sf"/>
</dbReference>
<dbReference type="PANTHER" id="PTHR24202">
    <property type="entry name" value="E3 UBIQUITIN-PROTEIN LIGASE MIB2"/>
    <property type="match status" value="1"/>
</dbReference>
<dbReference type="InterPro" id="IPR002110">
    <property type="entry name" value="Ankyrin_rpt"/>
</dbReference>
<feature type="region of interest" description="Disordered" evidence="12">
    <location>
        <begin position="495"/>
        <end position="518"/>
    </location>
</feature>
<keyword evidence="4" id="KW-0808">Transferase</keyword>
<dbReference type="GO" id="GO:0016567">
    <property type="term" value="P:protein ubiquitination"/>
    <property type="evidence" value="ECO:0007669"/>
    <property type="project" value="UniProtKB-UniPathway"/>
</dbReference>
<dbReference type="PROSITE" id="PS50135">
    <property type="entry name" value="ZF_ZZ_2"/>
    <property type="match status" value="1"/>
</dbReference>
<dbReference type="PROSITE" id="PS50297">
    <property type="entry name" value="ANK_REP_REGION"/>
    <property type="match status" value="2"/>
</dbReference>
<comment type="subcellular location">
    <subcellularLocation>
        <location evidence="1">Cytoplasm</location>
    </subcellularLocation>
</comment>
<organism evidence="15 16">
    <name type="scientific">Fasciolopsis buskii</name>
    <dbReference type="NCBI Taxonomy" id="27845"/>
    <lineage>
        <taxon>Eukaryota</taxon>
        <taxon>Metazoa</taxon>
        <taxon>Spiralia</taxon>
        <taxon>Lophotrochozoa</taxon>
        <taxon>Platyhelminthes</taxon>
        <taxon>Trematoda</taxon>
        <taxon>Digenea</taxon>
        <taxon>Plagiorchiida</taxon>
        <taxon>Echinostomata</taxon>
        <taxon>Echinostomatoidea</taxon>
        <taxon>Fasciolidae</taxon>
        <taxon>Fasciolopsis</taxon>
    </lineage>
</organism>
<dbReference type="GO" id="GO:0004842">
    <property type="term" value="F:ubiquitin-protein transferase activity"/>
    <property type="evidence" value="ECO:0007669"/>
    <property type="project" value="InterPro"/>
</dbReference>
<gene>
    <name evidence="15" type="ORF">FBUS_06846</name>
</gene>
<dbReference type="OrthoDB" id="2122982at2759"/>
<dbReference type="Gene3D" id="2.30.30.40">
    <property type="entry name" value="SH3 Domains"/>
    <property type="match status" value="2"/>
</dbReference>
<keyword evidence="16" id="KW-1185">Reference proteome</keyword>
<keyword evidence="6" id="KW-0677">Repeat</keyword>
<evidence type="ECO:0000259" key="13">
    <source>
        <dbReference type="PROSITE" id="PS50135"/>
    </source>
</evidence>
<keyword evidence="5" id="KW-0479">Metal-binding</keyword>
<keyword evidence="10" id="KW-0040">ANK repeat</keyword>
<dbReference type="SUPFAM" id="SSF57850">
    <property type="entry name" value="RING/U-box"/>
    <property type="match status" value="1"/>
</dbReference>
<name>A0A8E0RW72_9TREM</name>
<comment type="pathway">
    <text evidence="2">Protein modification; protein ubiquitination.</text>
</comment>
<evidence type="ECO:0000256" key="1">
    <source>
        <dbReference type="ARBA" id="ARBA00004496"/>
    </source>
</evidence>
<feature type="repeat" description="ANK" evidence="10">
    <location>
        <begin position="677"/>
        <end position="709"/>
    </location>
</feature>
<keyword evidence="3" id="KW-0963">Cytoplasm</keyword>
<evidence type="ECO:0000256" key="12">
    <source>
        <dbReference type="SAM" id="MobiDB-lite"/>
    </source>
</evidence>
<evidence type="ECO:0000256" key="3">
    <source>
        <dbReference type="ARBA" id="ARBA00022490"/>
    </source>
</evidence>
<dbReference type="GO" id="GO:0005737">
    <property type="term" value="C:cytoplasm"/>
    <property type="evidence" value="ECO:0007669"/>
    <property type="project" value="UniProtKB-SubCell"/>
</dbReference>
<dbReference type="PANTHER" id="PTHR24202:SF4">
    <property type="entry name" value="E3 UBIQUITIN-PROTEIN LIGASE MIB2-RELATED"/>
    <property type="match status" value="1"/>
</dbReference>
<evidence type="ECO:0000256" key="9">
    <source>
        <dbReference type="ARBA" id="ARBA00022833"/>
    </source>
</evidence>
<evidence type="ECO:0000256" key="5">
    <source>
        <dbReference type="ARBA" id="ARBA00022723"/>
    </source>
</evidence>
<feature type="compositionally biased region" description="Polar residues" evidence="12">
    <location>
        <begin position="504"/>
        <end position="513"/>
    </location>
</feature>
<keyword evidence="8" id="KW-0833">Ubl conjugation pathway</keyword>
<dbReference type="SMART" id="SM00291">
    <property type="entry name" value="ZnF_ZZ"/>
    <property type="match status" value="1"/>
</dbReference>
<evidence type="ECO:0000256" key="2">
    <source>
        <dbReference type="ARBA" id="ARBA00004906"/>
    </source>
</evidence>
<dbReference type="SUPFAM" id="SSF159034">
    <property type="entry name" value="Mib/herc2 domain-like"/>
    <property type="match status" value="3"/>
</dbReference>
<feature type="domain" description="MIB/HERC2" evidence="14">
    <location>
        <begin position="1"/>
        <end position="46"/>
    </location>
</feature>
<feature type="domain" description="MIB/HERC2" evidence="14">
    <location>
        <begin position="115"/>
        <end position="232"/>
    </location>
</feature>
<dbReference type="Pfam" id="PF12796">
    <property type="entry name" value="Ank_2"/>
    <property type="match status" value="1"/>
</dbReference>
<dbReference type="Gene3D" id="3.30.60.90">
    <property type="match status" value="1"/>
</dbReference>